<comment type="caution">
    <text evidence="1">The sequence shown here is derived from an EMBL/GenBank/DDBJ whole genome shotgun (WGS) entry which is preliminary data.</text>
</comment>
<name>A0A1R2CAS5_9CILI</name>
<organism evidence="1 2">
    <name type="scientific">Stentor coeruleus</name>
    <dbReference type="NCBI Taxonomy" id="5963"/>
    <lineage>
        <taxon>Eukaryota</taxon>
        <taxon>Sar</taxon>
        <taxon>Alveolata</taxon>
        <taxon>Ciliophora</taxon>
        <taxon>Postciliodesmatophora</taxon>
        <taxon>Heterotrichea</taxon>
        <taxon>Heterotrichida</taxon>
        <taxon>Stentoridae</taxon>
        <taxon>Stentor</taxon>
    </lineage>
</organism>
<evidence type="ECO:0000313" key="2">
    <source>
        <dbReference type="Proteomes" id="UP000187209"/>
    </source>
</evidence>
<keyword evidence="2" id="KW-1185">Reference proteome</keyword>
<dbReference type="Proteomes" id="UP000187209">
    <property type="component" value="Unassembled WGS sequence"/>
</dbReference>
<dbReference type="AlphaFoldDB" id="A0A1R2CAS5"/>
<reference evidence="1 2" key="1">
    <citation type="submission" date="2016-11" db="EMBL/GenBank/DDBJ databases">
        <title>The macronuclear genome of Stentor coeruleus: a giant cell with tiny introns.</title>
        <authorList>
            <person name="Slabodnick M."/>
            <person name="Ruby J.G."/>
            <person name="Reiff S.B."/>
            <person name="Swart E.C."/>
            <person name="Gosai S."/>
            <person name="Prabakaran S."/>
            <person name="Witkowska E."/>
            <person name="Larue G.E."/>
            <person name="Fisher S."/>
            <person name="Freeman R.M."/>
            <person name="Gunawardena J."/>
            <person name="Chu W."/>
            <person name="Stover N.A."/>
            <person name="Gregory B.D."/>
            <person name="Nowacki M."/>
            <person name="Derisi J."/>
            <person name="Roy S.W."/>
            <person name="Marshall W.F."/>
            <person name="Sood P."/>
        </authorList>
    </citation>
    <scope>NUCLEOTIDE SEQUENCE [LARGE SCALE GENOMIC DNA]</scope>
    <source>
        <strain evidence="1">WM001</strain>
    </source>
</reference>
<proteinExistence type="predicted"/>
<gene>
    <name evidence="1" type="ORF">SteCoe_12461</name>
</gene>
<evidence type="ECO:0000313" key="1">
    <source>
        <dbReference type="EMBL" id="OMJ86103.1"/>
    </source>
</evidence>
<sequence>MDSSIASIKSVNLKKLFKFELKFYQALMLMSKCTKVYLNIPEMIVIGFGFKTPTLFCTDYRTGELLIRENLTQQAISESFILFASNTNYSSGVPIAVCKTKHNSAYRDKIFLLFSPAECDYTWESNLSQNKGQIIQKYIRNMTTSIYKSEYTLSQKVKTFLMRKKPEKNLSKSLILKKNIERLKYLVVSSDPCSKTLISTPTIDNKMMYLVYLLEKYFIKEYNIKITQMKCNWIEDLSGKIYLLNLKDYKMASNYIKDVSPQKKMSLSCTLPTISFIKKIKDLQEKSRVSVVNLVSGPSWIKD</sequence>
<dbReference type="EMBL" id="MPUH01000216">
    <property type="protein sequence ID" value="OMJ86103.1"/>
    <property type="molecule type" value="Genomic_DNA"/>
</dbReference>
<accession>A0A1R2CAS5</accession>
<protein>
    <submittedName>
        <fullName evidence="1">Uncharacterized protein</fullName>
    </submittedName>
</protein>